<feature type="signal peptide" evidence="1">
    <location>
        <begin position="1"/>
        <end position="17"/>
    </location>
</feature>
<dbReference type="EMBL" id="JOJR01000018">
    <property type="protein sequence ID" value="RCN50922.1"/>
    <property type="molecule type" value="Genomic_DNA"/>
</dbReference>
<accession>A0A368H2U7</accession>
<name>A0A368H2U7_ANCCA</name>
<comment type="caution">
    <text evidence="3">The sequence shown here is derived from an EMBL/GenBank/DDBJ whole genome shotgun (WGS) entry which is preliminary data.</text>
</comment>
<dbReference type="AlphaFoldDB" id="A0A368H2U7"/>
<dbReference type="SUPFAM" id="SSF57362">
    <property type="entry name" value="BPTI-like"/>
    <property type="match status" value="1"/>
</dbReference>
<dbReference type="OrthoDB" id="10485359at2759"/>
<sequence length="80" mass="9044">MWLSLIVLVCVLSYCSAEEYDGLKCKEPTAIGENCKSPKMRFTYDKSTGECKEVKCCKECGKTKNKFNTYQECSGSCIIF</sequence>
<reference evidence="3 4" key="1">
    <citation type="submission" date="2014-10" db="EMBL/GenBank/DDBJ databases">
        <title>Draft genome of the hookworm Ancylostoma caninum.</title>
        <authorList>
            <person name="Mitreva M."/>
        </authorList>
    </citation>
    <scope>NUCLEOTIDE SEQUENCE [LARGE SCALE GENOMIC DNA]</scope>
    <source>
        <strain evidence="3 4">Baltimore</strain>
    </source>
</reference>
<feature type="chain" id="PRO_5016885935" evidence="1">
    <location>
        <begin position="18"/>
        <end position="80"/>
    </location>
</feature>
<dbReference type="Pfam" id="PF00014">
    <property type="entry name" value="Kunitz_BPTI"/>
    <property type="match status" value="1"/>
</dbReference>
<keyword evidence="4" id="KW-1185">Reference proteome</keyword>
<protein>
    <submittedName>
        <fullName evidence="3">Kunitz/Bovine pancreatic trypsin inhibitor domain protein</fullName>
    </submittedName>
</protein>
<feature type="domain" description="BPTI/Kunitz inhibitor" evidence="2">
    <location>
        <begin position="25"/>
        <end position="77"/>
    </location>
</feature>
<organism evidence="3 4">
    <name type="scientific">Ancylostoma caninum</name>
    <name type="common">Dog hookworm</name>
    <dbReference type="NCBI Taxonomy" id="29170"/>
    <lineage>
        <taxon>Eukaryota</taxon>
        <taxon>Metazoa</taxon>
        <taxon>Ecdysozoa</taxon>
        <taxon>Nematoda</taxon>
        <taxon>Chromadorea</taxon>
        <taxon>Rhabditida</taxon>
        <taxon>Rhabditina</taxon>
        <taxon>Rhabditomorpha</taxon>
        <taxon>Strongyloidea</taxon>
        <taxon>Ancylostomatidae</taxon>
        <taxon>Ancylostomatinae</taxon>
        <taxon>Ancylostoma</taxon>
    </lineage>
</organism>
<dbReference type="InterPro" id="IPR036880">
    <property type="entry name" value="Kunitz_BPTI_sf"/>
</dbReference>
<evidence type="ECO:0000313" key="4">
    <source>
        <dbReference type="Proteomes" id="UP000252519"/>
    </source>
</evidence>
<proteinExistence type="predicted"/>
<keyword evidence="1" id="KW-0732">Signal</keyword>
<dbReference type="GO" id="GO:0004867">
    <property type="term" value="F:serine-type endopeptidase inhibitor activity"/>
    <property type="evidence" value="ECO:0007669"/>
    <property type="project" value="InterPro"/>
</dbReference>
<dbReference type="Gene3D" id="4.10.410.10">
    <property type="entry name" value="Pancreatic trypsin inhibitor Kunitz domain"/>
    <property type="match status" value="1"/>
</dbReference>
<evidence type="ECO:0000313" key="3">
    <source>
        <dbReference type="EMBL" id="RCN50922.1"/>
    </source>
</evidence>
<evidence type="ECO:0000259" key="2">
    <source>
        <dbReference type="PROSITE" id="PS50279"/>
    </source>
</evidence>
<dbReference type="PROSITE" id="PS50279">
    <property type="entry name" value="BPTI_KUNITZ_2"/>
    <property type="match status" value="1"/>
</dbReference>
<dbReference type="Proteomes" id="UP000252519">
    <property type="component" value="Unassembled WGS sequence"/>
</dbReference>
<evidence type="ECO:0000256" key="1">
    <source>
        <dbReference type="SAM" id="SignalP"/>
    </source>
</evidence>
<dbReference type="InterPro" id="IPR002223">
    <property type="entry name" value="Kunitz_BPTI"/>
</dbReference>
<gene>
    <name evidence="3" type="ORF">ANCCAN_02935</name>
</gene>